<reference evidence="3 4" key="1">
    <citation type="submission" date="2019-03" db="EMBL/GenBank/DDBJ databases">
        <title>Genomic Encyclopedia of Type Strains, Phase III (KMG-III): the genomes of soil and plant-associated and newly described type strains.</title>
        <authorList>
            <person name="Whitman W."/>
        </authorList>
    </citation>
    <scope>NUCLEOTIDE SEQUENCE [LARGE SCALE GENOMIC DNA]</scope>
    <source>
        <strain evidence="3 4">LMG 29544</strain>
    </source>
</reference>
<feature type="region of interest" description="Disordered" evidence="1">
    <location>
        <begin position="26"/>
        <end position="52"/>
    </location>
</feature>
<evidence type="ECO:0000256" key="2">
    <source>
        <dbReference type="SAM" id="SignalP"/>
    </source>
</evidence>
<dbReference type="OrthoDB" id="6687316at2"/>
<name>A0A4R8L6B7_9BURK</name>
<feature type="signal peptide" evidence="2">
    <location>
        <begin position="1"/>
        <end position="23"/>
    </location>
</feature>
<evidence type="ECO:0000313" key="3">
    <source>
        <dbReference type="EMBL" id="TDY37400.1"/>
    </source>
</evidence>
<keyword evidence="4" id="KW-1185">Reference proteome</keyword>
<dbReference type="Gene3D" id="3.10.450.160">
    <property type="entry name" value="inner membrane protein cigr"/>
    <property type="match status" value="1"/>
</dbReference>
<evidence type="ECO:0000313" key="4">
    <source>
        <dbReference type="Proteomes" id="UP000295509"/>
    </source>
</evidence>
<dbReference type="Pfam" id="PF11776">
    <property type="entry name" value="RcnB"/>
    <property type="match status" value="1"/>
</dbReference>
<dbReference type="InterPro" id="IPR024572">
    <property type="entry name" value="RcnB"/>
</dbReference>
<gene>
    <name evidence="3" type="ORF">BX592_13843</name>
</gene>
<feature type="compositionally biased region" description="Polar residues" evidence="1">
    <location>
        <begin position="30"/>
        <end position="41"/>
    </location>
</feature>
<protein>
    <submittedName>
        <fullName evidence="3">Ni/Co efflux regulator RcnB</fullName>
    </submittedName>
</protein>
<comment type="caution">
    <text evidence="3">The sequence shown here is derived from an EMBL/GenBank/DDBJ whole genome shotgun (WGS) entry which is preliminary data.</text>
</comment>
<evidence type="ECO:0000256" key="1">
    <source>
        <dbReference type="SAM" id="MobiDB-lite"/>
    </source>
</evidence>
<feature type="chain" id="PRO_5020692837" evidence="2">
    <location>
        <begin position="24"/>
        <end position="109"/>
    </location>
</feature>
<organism evidence="3 4">
    <name type="scientific">Paraburkholderia rhizosphaerae</name>
    <dbReference type="NCBI Taxonomy" id="480658"/>
    <lineage>
        <taxon>Bacteria</taxon>
        <taxon>Pseudomonadati</taxon>
        <taxon>Pseudomonadota</taxon>
        <taxon>Betaproteobacteria</taxon>
        <taxon>Burkholderiales</taxon>
        <taxon>Burkholderiaceae</taxon>
        <taxon>Paraburkholderia</taxon>
    </lineage>
</organism>
<dbReference type="EMBL" id="SORE01000038">
    <property type="protein sequence ID" value="TDY37400.1"/>
    <property type="molecule type" value="Genomic_DNA"/>
</dbReference>
<dbReference type="Proteomes" id="UP000295509">
    <property type="component" value="Unassembled WGS sequence"/>
</dbReference>
<dbReference type="RefSeq" id="WP_134197140.1">
    <property type="nucleotide sequence ID" value="NZ_JBHLUW010000020.1"/>
</dbReference>
<accession>A0A4R8L6B7</accession>
<sequence>MKSKLVLSAIAALVVGVSSTVFAQDAAAPDQSQGTGRQQVMPTMPHRDWQEGQQVPSKYRHYNFVMKDWKSHNLDAPARGQKWLGVNGDYVLVSTNNWKIAKIVAGTPQ</sequence>
<dbReference type="AlphaFoldDB" id="A0A4R8L6B7"/>
<keyword evidence="2" id="KW-0732">Signal</keyword>
<proteinExistence type="predicted"/>